<protein>
    <submittedName>
        <fullName evidence="3">Uncharacterized protein</fullName>
    </submittedName>
</protein>
<dbReference type="AlphaFoldDB" id="A0A9N8HXP2"/>
<dbReference type="Proteomes" id="UP001153069">
    <property type="component" value="Unassembled WGS sequence"/>
</dbReference>
<proteinExistence type="predicted"/>
<sequence>MMRTTALLFSLLAYGSAVGALRPGHYIVPRVTLGTVQWKDKNNHIHKATPRAPFLAQRRLVRLPPLHEGVVSSSLLPVSVARGGIDKSLSMLDQWLRRTKGVLAVSMLISFGSMFAFHFSSSTALGLCFALWNVELSRVLITRQASKCGFEAKGIALWLLLDVIVSYCCWTQPPWGSKFIQAHGSLTMLALSIPALSPRLGARMYGIAATTSTTLNNVQGVGFLAVAFGTMVVSLGSQSIPPLVALASTIGIPLLLYVPRALIELVGRFRREVI</sequence>
<keyword evidence="1" id="KW-0472">Membrane</keyword>
<evidence type="ECO:0000313" key="3">
    <source>
        <dbReference type="EMBL" id="CAB9528595.1"/>
    </source>
</evidence>
<organism evidence="3 4">
    <name type="scientific">Seminavis robusta</name>
    <dbReference type="NCBI Taxonomy" id="568900"/>
    <lineage>
        <taxon>Eukaryota</taxon>
        <taxon>Sar</taxon>
        <taxon>Stramenopiles</taxon>
        <taxon>Ochrophyta</taxon>
        <taxon>Bacillariophyta</taxon>
        <taxon>Bacillariophyceae</taxon>
        <taxon>Bacillariophycidae</taxon>
        <taxon>Naviculales</taxon>
        <taxon>Naviculaceae</taxon>
        <taxon>Seminavis</taxon>
    </lineage>
</organism>
<feature type="signal peptide" evidence="2">
    <location>
        <begin position="1"/>
        <end position="20"/>
    </location>
</feature>
<gene>
    <name evidence="3" type="ORF">SEMRO_2269_G321350.1</name>
</gene>
<name>A0A9N8HXP2_9STRA</name>
<feature type="transmembrane region" description="Helical" evidence="1">
    <location>
        <begin position="218"/>
        <end position="237"/>
    </location>
</feature>
<feature type="transmembrane region" description="Helical" evidence="1">
    <location>
        <begin position="155"/>
        <end position="173"/>
    </location>
</feature>
<accession>A0A9N8HXP2</accession>
<keyword evidence="2" id="KW-0732">Signal</keyword>
<evidence type="ECO:0000313" key="4">
    <source>
        <dbReference type="Proteomes" id="UP001153069"/>
    </source>
</evidence>
<feature type="chain" id="PRO_5040132888" evidence="2">
    <location>
        <begin position="21"/>
        <end position="274"/>
    </location>
</feature>
<comment type="caution">
    <text evidence="3">The sequence shown here is derived from an EMBL/GenBank/DDBJ whole genome shotgun (WGS) entry which is preliminary data.</text>
</comment>
<reference evidence="3" key="1">
    <citation type="submission" date="2020-06" db="EMBL/GenBank/DDBJ databases">
        <authorList>
            <consortium name="Plant Systems Biology data submission"/>
        </authorList>
    </citation>
    <scope>NUCLEOTIDE SEQUENCE</scope>
    <source>
        <strain evidence="3">D6</strain>
    </source>
</reference>
<feature type="transmembrane region" description="Helical" evidence="1">
    <location>
        <begin position="101"/>
        <end position="134"/>
    </location>
</feature>
<keyword evidence="4" id="KW-1185">Reference proteome</keyword>
<feature type="transmembrane region" description="Helical" evidence="1">
    <location>
        <begin position="179"/>
        <end position="197"/>
    </location>
</feature>
<evidence type="ECO:0000256" key="2">
    <source>
        <dbReference type="SAM" id="SignalP"/>
    </source>
</evidence>
<evidence type="ECO:0000256" key="1">
    <source>
        <dbReference type="SAM" id="Phobius"/>
    </source>
</evidence>
<keyword evidence="1" id="KW-0812">Transmembrane</keyword>
<dbReference type="EMBL" id="CAICTM010002267">
    <property type="protein sequence ID" value="CAB9528595.1"/>
    <property type="molecule type" value="Genomic_DNA"/>
</dbReference>
<feature type="transmembrane region" description="Helical" evidence="1">
    <location>
        <begin position="243"/>
        <end position="263"/>
    </location>
</feature>
<keyword evidence="1" id="KW-1133">Transmembrane helix</keyword>